<dbReference type="Proteomes" id="UP000075515">
    <property type="component" value="Unassembled WGS sequence"/>
</dbReference>
<dbReference type="InterPro" id="IPR018060">
    <property type="entry name" value="HTH_AraC"/>
</dbReference>
<dbReference type="Gene3D" id="1.10.10.60">
    <property type="entry name" value="Homeodomain-like"/>
    <property type="match status" value="2"/>
</dbReference>
<dbReference type="SUPFAM" id="SSF46689">
    <property type="entry name" value="Homeodomain-like"/>
    <property type="match status" value="2"/>
</dbReference>
<dbReference type="GO" id="GO:0003700">
    <property type="term" value="F:DNA-binding transcription factor activity"/>
    <property type="evidence" value="ECO:0007669"/>
    <property type="project" value="InterPro"/>
</dbReference>
<keyword evidence="1" id="KW-0805">Transcription regulation</keyword>
<dbReference type="PROSITE" id="PS01124">
    <property type="entry name" value="HTH_ARAC_FAMILY_2"/>
    <property type="match status" value="1"/>
</dbReference>
<reference evidence="4 5" key="1">
    <citation type="submission" date="2014-02" db="EMBL/GenBank/DDBJ databases">
        <title>The small core and large imbalanced accessory genome model reveals a collaborative survival strategy of Sorangium cellulosum strains in nature.</title>
        <authorList>
            <person name="Han K."/>
            <person name="Peng R."/>
            <person name="Blom J."/>
            <person name="Li Y.-Z."/>
        </authorList>
    </citation>
    <scope>NUCLEOTIDE SEQUENCE [LARGE SCALE GENOMIC DNA]</scope>
    <source>
        <strain evidence="4 5">So0149</strain>
    </source>
</reference>
<dbReference type="GO" id="GO:0043565">
    <property type="term" value="F:sequence-specific DNA binding"/>
    <property type="evidence" value="ECO:0007669"/>
    <property type="project" value="InterPro"/>
</dbReference>
<dbReference type="Pfam" id="PF12833">
    <property type="entry name" value="HTH_18"/>
    <property type="match status" value="1"/>
</dbReference>
<evidence type="ECO:0000259" key="3">
    <source>
        <dbReference type="PROSITE" id="PS01124"/>
    </source>
</evidence>
<evidence type="ECO:0000256" key="2">
    <source>
        <dbReference type="ARBA" id="ARBA00023163"/>
    </source>
</evidence>
<keyword evidence="2" id="KW-0804">Transcription</keyword>
<dbReference type="PANTHER" id="PTHR43436:SF1">
    <property type="entry name" value="TRANSCRIPTIONAL REGULATORY PROTEIN"/>
    <property type="match status" value="1"/>
</dbReference>
<dbReference type="EMBL" id="JEMC01003072">
    <property type="protein sequence ID" value="KYF83771.1"/>
    <property type="molecule type" value="Genomic_DNA"/>
</dbReference>
<sequence length="320" mass="35308">MQASAPAAEELDREIERRLAELAALLERFTAEDGMRATAVKGMSLIRASRPSEPLHTVYKPMVCLIAQGRKQVMLADEVVVYDPARYLVVTVDLPLVGQVLVASRERPYLCLALDLEPSDVGALLTEPGLPRPSAASGGEREERGLFVSRTDLPLIDAALRLIRLLETPQDIPILAPLAVREIHYRLLKGEQGARVQRIALAGSQAQRIAKAISIVKSNYTRPLRIEAIAREVHMSPSALHHQFKAVTAMSPLQYQKQLRLQEARRLMLGEVVDAATAGYRVGYESPSQFSREYSRLFGAPPSRDVARLRSMMGSKPAMG</sequence>
<organism evidence="4 5">
    <name type="scientific">Sorangium cellulosum</name>
    <name type="common">Polyangium cellulosum</name>
    <dbReference type="NCBI Taxonomy" id="56"/>
    <lineage>
        <taxon>Bacteria</taxon>
        <taxon>Pseudomonadati</taxon>
        <taxon>Myxococcota</taxon>
        <taxon>Polyangia</taxon>
        <taxon>Polyangiales</taxon>
        <taxon>Polyangiaceae</taxon>
        <taxon>Sorangium</taxon>
    </lineage>
</organism>
<dbReference type="PANTHER" id="PTHR43436">
    <property type="entry name" value="ARAC-FAMILY TRANSCRIPTIONAL REGULATOR"/>
    <property type="match status" value="1"/>
</dbReference>
<evidence type="ECO:0000313" key="4">
    <source>
        <dbReference type="EMBL" id="KYF83771.1"/>
    </source>
</evidence>
<accession>A0A150RUC3</accession>
<evidence type="ECO:0000313" key="5">
    <source>
        <dbReference type="Proteomes" id="UP000075515"/>
    </source>
</evidence>
<evidence type="ECO:0000256" key="1">
    <source>
        <dbReference type="ARBA" id="ARBA00023015"/>
    </source>
</evidence>
<dbReference type="AlphaFoldDB" id="A0A150RUC3"/>
<dbReference type="InterPro" id="IPR009594">
    <property type="entry name" value="Tscrpt_reg_HTH_AraC_N"/>
</dbReference>
<dbReference type="Pfam" id="PF06719">
    <property type="entry name" value="AraC_N"/>
    <property type="match status" value="1"/>
</dbReference>
<gene>
    <name evidence="4" type="ORF">BE18_29605</name>
</gene>
<comment type="caution">
    <text evidence="4">The sequence shown here is derived from an EMBL/GenBank/DDBJ whole genome shotgun (WGS) entry which is preliminary data.</text>
</comment>
<name>A0A150RUC3_SORCE</name>
<dbReference type="InterPro" id="IPR009057">
    <property type="entry name" value="Homeodomain-like_sf"/>
</dbReference>
<proteinExistence type="predicted"/>
<dbReference type="SMART" id="SM00342">
    <property type="entry name" value="HTH_ARAC"/>
    <property type="match status" value="1"/>
</dbReference>
<protein>
    <submittedName>
        <fullName evidence="4">AraC family transcriptional regulator</fullName>
    </submittedName>
</protein>
<feature type="domain" description="HTH araC/xylS-type" evidence="3">
    <location>
        <begin position="210"/>
        <end position="308"/>
    </location>
</feature>